<dbReference type="InterPro" id="IPR008969">
    <property type="entry name" value="CarboxyPept-like_regulatory"/>
</dbReference>
<feature type="compositionally biased region" description="Low complexity" evidence="1">
    <location>
        <begin position="159"/>
        <end position="173"/>
    </location>
</feature>
<reference evidence="2 3" key="1">
    <citation type="submission" date="2023-08" db="EMBL/GenBank/DDBJ databases">
        <title>Genome sequence of Thermaerobacter compostii strain Ins1, a spore-forming filamentous bacterium isolated from a deep geothermal reservoir.</title>
        <authorList>
            <person name="Bregnard D."/>
            <person name="Gonzalez D."/>
            <person name="Junier P."/>
        </authorList>
    </citation>
    <scope>NUCLEOTIDE SEQUENCE [LARGE SCALE GENOMIC DNA]</scope>
    <source>
        <strain evidence="2 3">Ins1</strain>
    </source>
</reference>
<evidence type="ECO:0000313" key="2">
    <source>
        <dbReference type="EMBL" id="WPD18355.1"/>
    </source>
</evidence>
<gene>
    <name evidence="2" type="ORF">Q5761_08225</name>
</gene>
<feature type="compositionally biased region" description="Low complexity" evidence="1">
    <location>
        <begin position="448"/>
        <end position="465"/>
    </location>
</feature>
<sequence>MQGDPRSRGNATAWPGRIVPVDVSGGRPPRRARATTGAPGRFRPRCPDRWPRGAAIGRATRVWGTALALVLVATGSWGWPVAAEAAGTGGSRTVPSEDGGSASSATEVAARASGTAAGRYRPAAEGAASVLGTLGNTLSQVGRTATDVVRPGTQPPAEASQGDAPPSSGSSAAAGGGRDASPRSAAPLTGAVEGVHGALQGVVGTVAGEAAGSLVNRTTGTLTGALDGGLRAVEGVLGGVVAGLPIARPDRGGRAGGGSGGPRLNLELGDGHLEVGLGGGLRVRRGDDAGGGAGGQPGGDGATRIELPTGIVTGLVCDILTGLPIPGAAVSVADDGGIDLGLVKTDLGGRFALEIGRPDDGRLTVSAGAEGYADATVGPLAIGPDGVVTVKVCLQPTRTPPGSPPDDGSGGGGTPPGGPGGDDRPGDQGPGTQPGETPGSDADRREPGPGTTPGTDGEDAGAGAPADDHRGRRGELPFTGGNGLAFLVAGGLLAGAGWTVHRWARKGGGICR</sequence>
<dbReference type="Pfam" id="PF13620">
    <property type="entry name" value="CarboxypepD_reg"/>
    <property type="match status" value="1"/>
</dbReference>
<feature type="region of interest" description="Disordered" evidence="1">
    <location>
        <begin position="147"/>
        <end position="186"/>
    </location>
</feature>
<proteinExistence type="predicted"/>
<feature type="region of interest" description="Disordered" evidence="1">
    <location>
        <begin position="85"/>
        <end position="108"/>
    </location>
</feature>
<feature type="compositionally biased region" description="Basic and acidic residues" evidence="1">
    <location>
        <begin position="466"/>
        <end position="475"/>
    </location>
</feature>
<organism evidence="2 3">
    <name type="scientific">Thermaerobacter composti</name>
    <dbReference type="NCBI Taxonomy" id="554949"/>
    <lineage>
        <taxon>Bacteria</taxon>
        <taxon>Bacillati</taxon>
        <taxon>Bacillota</taxon>
        <taxon>Clostridia</taxon>
        <taxon>Eubacteriales</taxon>
        <taxon>Clostridiales Family XVII. Incertae Sedis</taxon>
        <taxon>Thermaerobacter</taxon>
    </lineage>
</organism>
<dbReference type="Gene3D" id="2.60.40.1120">
    <property type="entry name" value="Carboxypeptidase-like, regulatory domain"/>
    <property type="match status" value="1"/>
</dbReference>
<protein>
    <submittedName>
        <fullName evidence="2">Carboxypeptidase regulatory-like domain-containing protein</fullName>
    </submittedName>
</protein>
<name>A0ABZ0QLH4_9FIRM</name>
<keyword evidence="3" id="KW-1185">Reference proteome</keyword>
<accession>A0ABZ0QLH4</accession>
<dbReference type="RefSeq" id="WP_318750203.1">
    <property type="nucleotide sequence ID" value="NZ_CP132508.1"/>
</dbReference>
<feature type="compositionally biased region" description="Low complexity" evidence="1">
    <location>
        <begin position="430"/>
        <end position="439"/>
    </location>
</feature>
<dbReference type="EMBL" id="CP132508">
    <property type="protein sequence ID" value="WPD18355.1"/>
    <property type="molecule type" value="Genomic_DNA"/>
</dbReference>
<evidence type="ECO:0000256" key="1">
    <source>
        <dbReference type="SAM" id="MobiDB-lite"/>
    </source>
</evidence>
<dbReference type="SUPFAM" id="SSF49464">
    <property type="entry name" value="Carboxypeptidase regulatory domain-like"/>
    <property type="match status" value="1"/>
</dbReference>
<dbReference type="Proteomes" id="UP001304683">
    <property type="component" value="Chromosome"/>
</dbReference>
<feature type="region of interest" description="Disordered" evidence="1">
    <location>
        <begin position="395"/>
        <end position="476"/>
    </location>
</feature>
<evidence type="ECO:0000313" key="3">
    <source>
        <dbReference type="Proteomes" id="UP001304683"/>
    </source>
</evidence>
<feature type="region of interest" description="Disordered" evidence="1">
    <location>
        <begin position="1"/>
        <end position="46"/>
    </location>
</feature>